<dbReference type="OrthoDB" id="2248079at2"/>
<dbReference type="PATRIC" id="fig|480391.4.peg.685"/>
<name>A0A0R2NGA0_9LACO</name>
<dbReference type="EMBL" id="JQCQ01000020">
    <property type="protein sequence ID" value="KRO24847.1"/>
    <property type="molecule type" value="Genomic_DNA"/>
</dbReference>
<evidence type="ECO:0000313" key="2">
    <source>
        <dbReference type="Proteomes" id="UP000051249"/>
    </source>
</evidence>
<accession>A0A0R2NGA0</accession>
<dbReference type="RefSeq" id="WP_057799694.1">
    <property type="nucleotide sequence ID" value="NZ_BJZZ01000018.1"/>
</dbReference>
<gene>
    <name evidence="1" type="ORF">IV88_GL000676</name>
</gene>
<comment type="caution">
    <text evidence="1">The sequence shown here is derived from an EMBL/GenBank/DDBJ whole genome shotgun (WGS) entry which is preliminary data.</text>
</comment>
<keyword evidence="2" id="KW-1185">Reference proteome</keyword>
<dbReference type="AlphaFoldDB" id="A0A0R2NGA0"/>
<evidence type="ECO:0000313" key="1">
    <source>
        <dbReference type="EMBL" id="KRO24847.1"/>
    </source>
</evidence>
<protein>
    <submittedName>
        <fullName evidence="1">Uncharacterized protein</fullName>
    </submittedName>
</protein>
<organism evidence="1 2">
    <name type="scientific">Pediococcus argentinicus</name>
    <dbReference type="NCBI Taxonomy" id="480391"/>
    <lineage>
        <taxon>Bacteria</taxon>
        <taxon>Bacillati</taxon>
        <taxon>Bacillota</taxon>
        <taxon>Bacilli</taxon>
        <taxon>Lactobacillales</taxon>
        <taxon>Lactobacillaceae</taxon>
        <taxon>Pediococcus</taxon>
    </lineage>
</organism>
<reference evidence="1 2" key="1">
    <citation type="journal article" date="2015" name="Genome Announc.">
        <title>Expanding the biotechnology potential of lactobacilli through comparative genomics of 213 strains and associated genera.</title>
        <authorList>
            <person name="Sun Z."/>
            <person name="Harris H.M."/>
            <person name="McCann A."/>
            <person name="Guo C."/>
            <person name="Argimon S."/>
            <person name="Zhang W."/>
            <person name="Yang X."/>
            <person name="Jeffery I.B."/>
            <person name="Cooney J.C."/>
            <person name="Kagawa T.F."/>
            <person name="Liu W."/>
            <person name="Song Y."/>
            <person name="Salvetti E."/>
            <person name="Wrobel A."/>
            <person name="Rasinkangas P."/>
            <person name="Parkhill J."/>
            <person name="Rea M.C."/>
            <person name="O'Sullivan O."/>
            <person name="Ritari J."/>
            <person name="Douillard F.P."/>
            <person name="Paul Ross R."/>
            <person name="Yang R."/>
            <person name="Briner A.E."/>
            <person name="Felis G.E."/>
            <person name="de Vos W.M."/>
            <person name="Barrangou R."/>
            <person name="Klaenhammer T.R."/>
            <person name="Caufield P.W."/>
            <person name="Cui Y."/>
            <person name="Zhang H."/>
            <person name="O'Toole P.W."/>
        </authorList>
    </citation>
    <scope>NUCLEOTIDE SEQUENCE [LARGE SCALE GENOMIC DNA]</scope>
    <source>
        <strain evidence="1 2">DSM 23026</strain>
    </source>
</reference>
<dbReference type="Proteomes" id="UP000051249">
    <property type="component" value="Unassembled WGS sequence"/>
</dbReference>
<sequence>MATNSDALYNVLWQVDRKPNLATFSSNGYSNVVSILIPDTVKVSNPEFYFPSDSLLVDRLADEFVAKNGDLLERIKQKNKKIDHGLESVWITTTHITRKHQYMLELTYE</sequence>
<proteinExistence type="predicted"/>